<gene>
    <name evidence="3" type="ORF">R1CP_21685</name>
</gene>
<dbReference type="PANTHER" id="PTHR42993:SF1">
    <property type="entry name" value="MAOC-LIKE DEHYDRATASE DOMAIN-CONTAINING PROTEIN"/>
    <property type="match status" value="1"/>
</dbReference>
<evidence type="ECO:0000259" key="2">
    <source>
        <dbReference type="Pfam" id="PF01575"/>
    </source>
</evidence>
<dbReference type="Gene3D" id="3.10.129.10">
    <property type="entry name" value="Hotdog Thioesterase"/>
    <property type="match status" value="1"/>
</dbReference>
<dbReference type="InterPro" id="IPR029069">
    <property type="entry name" value="HotDog_dom_sf"/>
</dbReference>
<organism evidence="3 4">
    <name type="scientific">Rhodococcus opacus</name>
    <name type="common">Nocardia opaca</name>
    <dbReference type="NCBI Taxonomy" id="37919"/>
    <lineage>
        <taxon>Bacteria</taxon>
        <taxon>Bacillati</taxon>
        <taxon>Actinomycetota</taxon>
        <taxon>Actinomycetes</taxon>
        <taxon>Mycobacteriales</taxon>
        <taxon>Nocardiaceae</taxon>
        <taxon>Rhodococcus</taxon>
    </lineage>
</organism>
<dbReference type="CDD" id="cd03450">
    <property type="entry name" value="NodN"/>
    <property type="match status" value="1"/>
</dbReference>
<evidence type="ECO:0000313" key="3">
    <source>
        <dbReference type="EMBL" id="ANS29013.1"/>
    </source>
</evidence>
<dbReference type="InterPro" id="IPR039375">
    <property type="entry name" value="NodN-like"/>
</dbReference>
<dbReference type="RefSeq" id="WP_065491549.1">
    <property type="nucleotide sequence ID" value="NZ_CP009111.1"/>
</dbReference>
<sequence length="169" mass="18294">MDTTTLPIRPTTAADLTALVGEELGPTEWYEITQKRVNAFADATGDHQWIHVDVEKAAASTLGGTIAHGLFSLSLGPYLSSRLLTLEDFAHGLNYGYNKVRFPAPVPVGSRVRMRVTVVSAEEMPGGIQVTTAQVVECEGSDKPVMIAESVGRVIPHPDHTVYPDRPEL</sequence>
<dbReference type="PATRIC" id="fig|37919.13.peg.4581"/>
<evidence type="ECO:0000256" key="1">
    <source>
        <dbReference type="ARBA" id="ARBA00005254"/>
    </source>
</evidence>
<dbReference type="PANTHER" id="PTHR42993">
    <property type="entry name" value="MAOC-LIKE DEHYDRATASE DOMAIN-CONTAINING PROTEIN"/>
    <property type="match status" value="1"/>
</dbReference>
<reference evidence="3 4" key="1">
    <citation type="submission" date="2014-07" db="EMBL/GenBank/DDBJ databases">
        <authorList>
            <person name="Zhang J.E."/>
            <person name="Yang H."/>
            <person name="Guo J."/>
            <person name="Deng Z."/>
            <person name="Luo H."/>
            <person name="Luo M."/>
            <person name="Zhao B."/>
        </authorList>
    </citation>
    <scope>NUCLEOTIDE SEQUENCE [LARGE SCALE GENOMIC DNA]</scope>
    <source>
        <strain evidence="3 4">1CP</strain>
    </source>
</reference>
<comment type="similarity">
    <text evidence="1">Belongs to the enoyl-CoA hydratase/isomerase family.</text>
</comment>
<dbReference type="Proteomes" id="UP000186108">
    <property type="component" value="Chromosome"/>
</dbReference>
<dbReference type="AlphaFoldDB" id="A0A1B1K8P6"/>
<name>A0A1B1K8P6_RHOOP</name>
<protein>
    <submittedName>
        <fullName evidence="3">Putative enoyl-CoA hydratase</fullName>
    </submittedName>
</protein>
<accession>A0A1B1K8P6</accession>
<dbReference type="InterPro" id="IPR002539">
    <property type="entry name" value="MaoC-like_dom"/>
</dbReference>
<proteinExistence type="inferred from homology"/>
<dbReference type="Pfam" id="PF01575">
    <property type="entry name" value="MaoC_dehydratas"/>
    <property type="match status" value="1"/>
</dbReference>
<evidence type="ECO:0000313" key="4">
    <source>
        <dbReference type="Proteomes" id="UP000186108"/>
    </source>
</evidence>
<dbReference type="SUPFAM" id="SSF54637">
    <property type="entry name" value="Thioesterase/thiol ester dehydrase-isomerase"/>
    <property type="match status" value="1"/>
</dbReference>
<dbReference type="EMBL" id="CP009111">
    <property type="protein sequence ID" value="ANS29013.1"/>
    <property type="molecule type" value="Genomic_DNA"/>
</dbReference>
<feature type="domain" description="MaoC-like" evidence="2">
    <location>
        <begin position="19"/>
        <end position="134"/>
    </location>
</feature>